<dbReference type="InterPro" id="IPR029063">
    <property type="entry name" value="SAM-dependent_MTases_sf"/>
</dbReference>
<dbReference type="Proteomes" id="UP000000561">
    <property type="component" value="Chromosome 2"/>
</dbReference>
<organism evidence="2 3">
    <name type="scientific">Mycosarcoma maydis</name>
    <name type="common">Corn smut fungus</name>
    <name type="synonym">Ustilago maydis</name>
    <dbReference type="NCBI Taxonomy" id="5270"/>
    <lineage>
        <taxon>Eukaryota</taxon>
        <taxon>Fungi</taxon>
        <taxon>Dikarya</taxon>
        <taxon>Basidiomycota</taxon>
        <taxon>Ustilaginomycotina</taxon>
        <taxon>Ustilaginomycetes</taxon>
        <taxon>Ustilaginales</taxon>
        <taxon>Ustilaginaceae</taxon>
        <taxon>Mycosarcoma</taxon>
    </lineage>
</organism>
<evidence type="ECO:0000256" key="1">
    <source>
        <dbReference type="SAM" id="MobiDB-lite"/>
    </source>
</evidence>
<dbReference type="InterPro" id="IPR005299">
    <property type="entry name" value="MeTrfase_7"/>
</dbReference>
<feature type="region of interest" description="Disordered" evidence="1">
    <location>
        <begin position="211"/>
        <end position="273"/>
    </location>
</feature>
<dbReference type="eggNOG" id="ENOG502S34A">
    <property type="taxonomic scope" value="Eukaryota"/>
</dbReference>
<dbReference type="PANTHER" id="PTHR31009">
    <property type="entry name" value="S-ADENOSYL-L-METHIONINE:CARBOXYL METHYLTRANSFERASE FAMILY PROTEIN"/>
    <property type="match status" value="1"/>
</dbReference>
<dbReference type="OrthoDB" id="2561385at2759"/>
<dbReference type="KEGG" id="uma:UMAG_01216"/>
<dbReference type="InParanoid" id="A0A0D1E6U9"/>
<feature type="compositionally biased region" description="Basic residues" evidence="1">
    <location>
        <begin position="128"/>
        <end position="153"/>
    </location>
</feature>
<sequence length="793" mass="85242">MVEGLTPPAIASVSAVGTSPVEVSSVVTAGLEMGLGVSLASSALMTHIPGARAAALSGLAEPRYSRPHPSHFEPLPTAAEDAFDPHDSLARLAFDSAKAASAAESLPYRKKDQHDPEQLADSPEGDLHRRRTTGARQSKHRIGPMRLGRHHRSDTHDAVLSPTPPSTSTAEIEKQQYYQNNYIALRNETKILTHGLPNSFNIDAPLSAATSLDREPSLGGRSSTNAQASVGGSTQLQTPSLGDRAMLSPDAHYAPAGNPFAAATTSSSPFQDPAHHVEAAGWKSIRQGRAANAPGPTQAALLGLGGGSHFGPGVRAKVSEVLPHLVSSIPLSGEEGETITIAEYGSLNTRSVNLMQAIISSFVEKVHANTPRRESGKSHDASDYFPGLDAADVASLRSILGVNACADFPCKVNFSIIHEDSPQADFRPLSQMLDSNPDSYLHPQWQASHEPPLHNAIFPSFVPRPFASRIAPPSTLHLGISLMDLHWSHTPRSPTVSLSTSAHAELAAFLTARAHEFRKGGVMVMAYIARSEDSSVVLPERPKSTMYSIGADQADCSAVSSLGSENGMHLRGDGDGDVVDDHAVSPRIPLLRKERRRSNSSPSRPAFGGMPNGADAVGRPSDIWSTLTNTLAPCLQRLVSCGMLKSDVARHLLSLPMHARTPRQTRNVLKSVKHLWKVEWSCGLGDEPISTDAPPSLDCESEPLRLPHPAWKALQAGTLSRVAFAEHMIQLFKNLYESHFRAILREKGKLSKGAVEFVLDSLWDVLQSRIDDQEPCPIAECELEVQIVALRRI</sequence>
<dbReference type="AlphaFoldDB" id="A0A0D1E6U9"/>
<dbReference type="STRING" id="237631.A0A0D1E6U9"/>
<dbReference type="RefSeq" id="XP_011387153.1">
    <property type="nucleotide sequence ID" value="XM_011388851.1"/>
</dbReference>
<dbReference type="GO" id="GO:0008757">
    <property type="term" value="F:S-adenosylmethionine-dependent methyltransferase activity"/>
    <property type="evidence" value="ECO:0000318"/>
    <property type="project" value="GO_Central"/>
</dbReference>
<dbReference type="SUPFAM" id="SSF53335">
    <property type="entry name" value="S-adenosyl-L-methionine-dependent methyltransferases"/>
    <property type="match status" value="1"/>
</dbReference>
<evidence type="ECO:0000313" key="3">
    <source>
        <dbReference type="Proteomes" id="UP000000561"/>
    </source>
</evidence>
<dbReference type="GeneID" id="23562309"/>
<evidence type="ECO:0000313" key="2">
    <source>
        <dbReference type="EMBL" id="KIS71316.1"/>
    </source>
</evidence>
<name>A0A0D1E6U9_MYCMD</name>
<keyword evidence="3" id="KW-1185">Reference proteome</keyword>
<dbReference type="GO" id="GO:0032259">
    <property type="term" value="P:methylation"/>
    <property type="evidence" value="ECO:0000318"/>
    <property type="project" value="GO_Central"/>
</dbReference>
<proteinExistence type="predicted"/>
<feature type="region of interest" description="Disordered" evidence="1">
    <location>
        <begin position="104"/>
        <end position="171"/>
    </location>
</feature>
<reference evidence="2 3" key="1">
    <citation type="journal article" date="2006" name="Nature">
        <title>Insights from the genome of the biotrophic fungal plant pathogen Ustilago maydis.</title>
        <authorList>
            <person name="Kamper J."/>
            <person name="Kahmann R."/>
            <person name="Bolker M."/>
            <person name="Ma L.J."/>
            <person name="Brefort T."/>
            <person name="Saville B.J."/>
            <person name="Banuett F."/>
            <person name="Kronstad J.W."/>
            <person name="Gold S.E."/>
            <person name="Muller O."/>
            <person name="Perlin M.H."/>
            <person name="Wosten H.A."/>
            <person name="de Vries R."/>
            <person name="Ruiz-Herrera J."/>
            <person name="Reynaga-Pena C.G."/>
            <person name="Snetselaar K."/>
            <person name="McCann M."/>
            <person name="Perez-Martin J."/>
            <person name="Feldbrugge M."/>
            <person name="Basse C.W."/>
            <person name="Steinberg G."/>
            <person name="Ibeas J.I."/>
            <person name="Holloman W."/>
            <person name="Guzman P."/>
            <person name="Farman M."/>
            <person name="Stajich J.E."/>
            <person name="Sentandreu R."/>
            <person name="Gonzalez-Prieto J.M."/>
            <person name="Kennell J.C."/>
            <person name="Molina L."/>
            <person name="Schirawski J."/>
            <person name="Mendoza-Mendoza A."/>
            <person name="Greilinger D."/>
            <person name="Munch K."/>
            <person name="Rossel N."/>
            <person name="Scherer M."/>
            <person name="Vranes M."/>
            <person name="Ladendorf O."/>
            <person name="Vincon V."/>
            <person name="Fuchs U."/>
            <person name="Sandrock B."/>
            <person name="Meng S."/>
            <person name="Ho E.C."/>
            <person name="Cahill M.J."/>
            <person name="Boyce K.J."/>
            <person name="Klose J."/>
            <person name="Klosterman S.J."/>
            <person name="Deelstra H.J."/>
            <person name="Ortiz-Castellanos L."/>
            <person name="Li W."/>
            <person name="Sanchez-Alonso P."/>
            <person name="Schreier P.H."/>
            <person name="Hauser-Hahn I."/>
            <person name="Vaupel M."/>
            <person name="Koopmann E."/>
            <person name="Friedrich G."/>
            <person name="Voss H."/>
            <person name="Schluter T."/>
            <person name="Margolis J."/>
            <person name="Platt D."/>
            <person name="Swimmer C."/>
            <person name="Gnirke A."/>
            <person name="Chen F."/>
            <person name="Vysotskaia V."/>
            <person name="Mannhaupt G."/>
            <person name="Guldener U."/>
            <person name="Munsterkotter M."/>
            <person name="Haase D."/>
            <person name="Oesterheld M."/>
            <person name="Mewes H.W."/>
            <person name="Mauceli E.W."/>
            <person name="DeCaprio D."/>
            <person name="Wade C.M."/>
            <person name="Butler J."/>
            <person name="Young S."/>
            <person name="Jaffe D.B."/>
            <person name="Calvo S."/>
            <person name="Nusbaum C."/>
            <person name="Galagan J."/>
            <person name="Birren B.W."/>
        </authorList>
    </citation>
    <scope>NUCLEOTIDE SEQUENCE [LARGE SCALE GENOMIC DNA]</scope>
    <source>
        <strain evidence="3">DSM 14603 / FGSC 9021 / UM521</strain>
    </source>
</reference>
<accession>A0A0D1E6U9</accession>
<protein>
    <submittedName>
        <fullName evidence="2">Uncharacterized protein</fullName>
    </submittedName>
</protein>
<feature type="compositionally biased region" description="Polar residues" evidence="1">
    <location>
        <begin position="220"/>
        <end position="240"/>
    </location>
</feature>
<gene>
    <name evidence="2" type="ORF">UMAG_01216</name>
</gene>
<dbReference type="VEuPathDB" id="FungiDB:UMAG_01216"/>
<feature type="compositionally biased region" description="Basic and acidic residues" evidence="1">
    <location>
        <begin position="107"/>
        <end position="117"/>
    </location>
</feature>
<dbReference type="Gene3D" id="3.40.50.150">
    <property type="entry name" value="Vaccinia Virus protein VP39"/>
    <property type="match status" value="1"/>
</dbReference>
<dbReference type="EMBL" id="CM003141">
    <property type="protein sequence ID" value="KIS71316.1"/>
    <property type="molecule type" value="Genomic_DNA"/>
</dbReference>
<feature type="region of interest" description="Disordered" evidence="1">
    <location>
        <begin position="589"/>
        <end position="615"/>
    </location>
</feature>